<dbReference type="Gene3D" id="1.10.3090.10">
    <property type="entry name" value="cca-adding enzyme, domain 2"/>
    <property type="match status" value="1"/>
</dbReference>
<keyword evidence="6 15" id="KW-0548">Nucleotidyltransferase</keyword>
<dbReference type="PANTHER" id="PTHR47545">
    <property type="entry name" value="MULTIFUNCTIONAL CCA PROTEIN"/>
    <property type="match status" value="1"/>
</dbReference>
<proteinExistence type="inferred from homology"/>
<feature type="domain" description="tRNA nucleotidyltransferase/poly(A) polymerase RNA and SrmB- binding" evidence="13">
    <location>
        <begin position="162"/>
        <end position="222"/>
    </location>
</feature>
<dbReference type="GO" id="GO:0046872">
    <property type="term" value="F:metal ion binding"/>
    <property type="evidence" value="ECO:0007669"/>
    <property type="project" value="UniProtKB-KW"/>
</dbReference>
<name>A0A086CFK3_9CHRO</name>
<evidence type="ECO:0000256" key="6">
    <source>
        <dbReference type="ARBA" id="ARBA00022695"/>
    </source>
</evidence>
<dbReference type="InterPro" id="IPR032810">
    <property type="entry name" value="CCA-adding_enz_C"/>
</dbReference>
<dbReference type="GO" id="GO:0016787">
    <property type="term" value="F:hydrolase activity"/>
    <property type="evidence" value="ECO:0007669"/>
    <property type="project" value="UniProtKB-KW"/>
</dbReference>
<keyword evidence="5" id="KW-0819">tRNA processing</keyword>
<evidence type="ECO:0000256" key="11">
    <source>
        <dbReference type="RuleBase" id="RU003953"/>
    </source>
</evidence>
<dbReference type="InterPro" id="IPR032828">
    <property type="entry name" value="PolyA_RNA-bd"/>
</dbReference>
<dbReference type="InterPro" id="IPR002646">
    <property type="entry name" value="PolA_pol_head_dom"/>
</dbReference>
<dbReference type="AlphaFoldDB" id="A0A086CFK3"/>
<comment type="caution">
    <text evidence="15">The sequence shown here is derived from an EMBL/GenBank/DDBJ whole genome shotgun (WGS) entry which is preliminary data.</text>
</comment>
<feature type="domain" description="Poly A polymerase head" evidence="12">
    <location>
        <begin position="25"/>
        <end position="137"/>
    </location>
</feature>
<gene>
    <name evidence="15" type="ORF">ucyna2_01220</name>
</gene>
<evidence type="ECO:0000256" key="3">
    <source>
        <dbReference type="ARBA" id="ARBA00022555"/>
    </source>
</evidence>
<keyword evidence="10 11" id="KW-0694">RNA-binding</keyword>
<keyword evidence="8" id="KW-0547">Nucleotide-binding</keyword>
<dbReference type="Proteomes" id="UP000028922">
    <property type="component" value="Unassembled WGS sequence"/>
</dbReference>
<dbReference type="GO" id="GO:0000166">
    <property type="term" value="F:nucleotide binding"/>
    <property type="evidence" value="ECO:0007669"/>
    <property type="project" value="UniProtKB-KW"/>
</dbReference>
<dbReference type="Gene3D" id="3.30.460.10">
    <property type="entry name" value="Beta Polymerase, domain 2"/>
    <property type="match status" value="1"/>
</dbReference>
<dbReference type="SUPFAM" id="SSF81301">
    <property type="entry name" value="Nucleotidyltransferase"/>
    <property type="match status" value="1"/>
</dbReference>
<dbReference type="EC" id="3.1.4.-" evidence="15"/>
<feature type="domain" description="CCA-adding enzyme C-terminal" evidence="14">
    <location>
        <begin position="269"/>
        <end position="408"/>
    </location>
</feature>
<keyword evidence="4 11" id="KW-0808">Transferase</keyword>
<dbReference type="CDD" id="cd05398">
    <property type="entry name" value="NT_ClassII-CCAase"/>
    <property type="match status" value="1"/>
</dbReference>
<keyword evidence="3" id="KW-0820">tRNA-binding</keyword>
<keyword evidence="9" id="KW-0460">Magnesium</keyword>
<dbReference type="PATRIC" id="fig|1527444.3.peg.1166"/>
<dbReference type="EMBL" id="JPSP01000020">
    <property type="protein sequence ID" value="KFF40967.1"/>
    <property type="molecule type" value="Genomic_DNA"/>
</dbReference>
<evidence type="ECO:0000259" key="14">
    <source>
        <dbReference type="Pfam" id="PF13735"/>
    </source>
</evidence>
<dbReference type="Pfam" id="PF13735">
    <property type="entry name" value="tRNA_NucTran2_2"/>
    <property type="match status" value="1"/>
</dbReference>
<evidence type="ECO:0000313" key="15">
    <source>
        <dbReference type="EMBL" id="KFF40967.1"/>
    </source>
</evidence>
<accession>A0A086CFK3</accession>
<dbReference type="PANTHER" id="PTHR47545:SF2">
    <property type="entry name" value="CC-ADDING TRNA NUCLEOTIDYLTRANSFERASE"/>
    <property type="match status" value="1"/>
</dbReference>
<dbReference type="EC" id="2.7.7.72" evidence="15"/>
<dbReference type="GO" id="GO:0004810">
    <property type="term" value="F:CCA tRNA nucleotidyltransferase activity"/>
    <property type="evidence" value="ECO:0007669"/>
    <property type="project" value="UniProtKB-EC"/>
</dbReference>
<dbReference type="InterPro" id="IPR050124">
    <property type="entry name" value="tRNA_CCA-adding_enzyme"/>
</dbReference>
<evidence type="ECO:0000256" key="1">
    <source>
        <dbReference type="ARBA" id="ARBA00001946"/>
    </source>
</evidence>
<evidence type="ECO:0000313" key="16">
    <source>
        <dbReference type="Proteomes" id="UP000028922"/>
    </source>
</evidence>
<evidence type="ECO:0000256" key="4">
    <source>
        <dbReference type="ARBA" id="ARBA00022679"/>
    </source>
</evidence>
<protein>
    <submittedName>
        <fullName evidence="15">tRNA nucleotidyltransferase/poly(A) polymerase</fullName>
        <ecNumber evidence="15">2.7.7.72</ecNumber>
        <ecNumber evidence="15">3.1.3.-</ecNumber>
        <ecNumber evidence="15">3.1.4.-</ecNumber>
    </submittedName>
</protein>
<dbReference type="eggNOG" id="COG0617">
    <property type="taxonomic scope" value="Bacteria"/>
</dbReference>
<comment type="cofactor">
    <cofactor evidence="1">
        <name>Mg(2+)</name>
        <dbReference type="ChEBI" id="CHEBI:18420"/>
    </cofactor>
</comment>
<dbReference type="Pfam" id="PF12627">
    <property type="entry name" value="PolyA_pol_RNAbd"/>
    <property type="match status" value="1"/>
</dbReference>
<comment type="similarity">
    <text evidence="2 11">Belongs to the tRNA nucleotidyltransferase/poly(A) polymerase family.</text>
</comment>
<evidence type="ECO:0000259" key="13">
    <source>
        <dbReference type="Pfam" id="PF12627"/>
    </source>
</evidence>
<dbReference type="EC" id="3.1.3.-" evidence="15"/>
<evidence type="ECO:0000256" key="5">
    <source>
        <dbReference type="ARBA" id="ARBA00022694"/>
    </source>
</evidence>
<evidence type="ECO:0000256" key="10">
    <source>
        <dbReference type="ARBA" id="ARBA00022884"/>
    </source>
</evidence>
<dbReference type="SUPFAM" id="SSF81891">
    <property type="entry name" value="Poly A polymerase C-terminal region-like"/>
    <property type="match status" value="1"/>
</dbReference>
<evidence type="ECO:0000256" key="7">
    <source>
        <dbReference type="ARBA" id="ARBA00022723"/>
    </source>
</evidence>
<evidence type="ECO:0000256" key="8">
    <source>
        <dbReference type="ARBA" id="ARBA00022741"/>
    </source>
</evidence>
<reference evidence="15 16" key="1">
    <citation type="submission" date="2014-08" db="EMBL/GenBank/DDBJ databases">
        <title>Comparative genomics reveals surprising divergence of two closely related strains of uncultivated UCYN-A cyanobacteria.</title>
        <authorList>
            <person name="Bombar D."/>
            <person name="Heller P."/>
            <person name="Sanchez-Baracaldo P."/>
            <person name="Carter B.J."/>
            <person name="Zert J.P."/>
        </authorList>
    </citation>
    <scope>NUCLEOTIDE SEQUENCE [LARGE SCALE GENOMIC DNA]</scope>
</reference>
<evidence type="ECO:0000256" key="9">
    <source>
        <dbReference type="ARBA" id="ARBA00022842"/>
    </source>
</evidence>
<dbReference type="Pfam" id="PF01743">
    <property type="entry name" value="PolyA_pol"/>
    <property type="match status" value="1"/>
</dbReference>
<sequence length="418" mass="48598">MRQKTVLNLSPNILPFKLDILPSTAYLVGGAVRNILLSSEQDYIDLDIILPNFVPKIAKNIAHSYHVNFIILDSKRSIIRIIFREGTIDLAKQNGNNIDKDLQQRDFTINAIAYSFHKQQIIDSSEGLRDLQLKTIRMINVKNLQDDPLRLIRAYRQASQLNFIIETKTRHAIKKLSSCISQVAVERIQTELSYLLQNFNGNDWLIEMKKDNLLQFVFSDLNQNNLCYLKQVNRKVLLLINKLKYNELKALFGFNDIRDIYNNTLVKKVKLLCLLSQNPEIATRQLTYLKYPKNDIKILPLILEKTLLIGKEKNLQKEIYSIFLETGKNFPVFALFSLVKNINNELIFELIYRYLNPHDKLAHPHSLITGHDLITHLKIKQGQQIGKILNYIRIAYIEEKIFTKKEALDLAEKIHSTM</sequence>
<dbReference type="GO" id="GO:0000049">
    <property type="term" value="F:tRNA binding"/>
    <property type="evidence" value="ECO:0007669"/>
    <property type="project" value="UniProtKB-KW"/>
</dbReference>
<keyword evidence="7" id="KW-0479">Metal-binding</keyword>
<organism evidence="15 16">
    <name type="scientific">Candidatus Atelocyanobacterium thalassa isolate SIO64986</name>
    <dbReference type="NCBI Taxonomy" id="1527444"/>
    <lineage>
        <taxon>Bacteria</taxon>
        <taxon>Bacillati</taxon>
        <taxon>Cyanobacteriota</taxon>
        <taxon>Cyanophyceae</taxon>
        <taxon>Oscillatoriophycideae</taxon>
        <taxon>Chroococcales</taxon>
        <taxon>Aphanothecaceae</taxon>
        <taxon>Candidatus Atelocyanobacterium</taxon>
        <taxon>Candidatus Atelocyanobacterium thalassae</taxon>
    </lineage>
</organism>
<evidence type="ECO:0000259" key="12">
    <source>
        <dbReference type="Pfam" id="PF01743"/>
    </source>
</evidence>
<dbReference type="InterPro" id="IPR043519">
    <property type="entry name" value="NT_sf"/>
</dbReference>
<evidence type="ECO:0000256" key="2">
    <source>
        <dbReference type="ARBA" id="ARBA00007265"/>
    </source>
</evidence>
<dbReference type="STRING" id="1527444.ucyna2_01220"/>
<keyword evidence="15" id="KW-0378">Hydrolase</keyword>
<dbReference type="GO" id="GO:0008033">
    <property type="term" value="P:tRNA processing"/>
    <property type="evidence" value="ECO:0007669"/>
    <property type="project" value="UniProtKB-KW"/>
</dbReference>